<proteinExistence type="inferred from homology"/>
<dbReference type="GO" id="GO:0009507">
    <property type="term" value="C:chloroplast"/>
    <property type="evidence" value="ECO:0007669"/>
    <property type="project" value="UniProtKB-SubCell"/>
</dbReference>
<evidence type="ECO:0000256" key="6">
    <source>
        <dbReference type="ARBA" id="ARBA00023274"/>
    </source>
</evidence>
<keyword evidence="4 8" id="KW-0694">RNA-binding</keyword>
<evidence type="ECO:0000313" key="11">
    <source>
        <dbReference type="EMBL" id="BAX56368.1"/>
    </source>
</evidence>
<evidence type="ECO:0000256" key="4">
    <source>
        <dbReference type="ARBA" id="ARBA00022884"/>
    </source>
</evidence>
<organism evidence="11">
    <name type="scientific">Taxodium distichum</name>
    <name type="common">Bald cypress</name>
    <name type="synonym">Cupressus disticha</name>
    <dbReference type="NCBI Taxonomy" id="28982"/>
    <lineage>
        <taxon>Eukaryota</taxon>
        <taxon>Viridiplantae</taxon>
        <taxon>Streptophyta</taxon>
        <taxon>Embryophyta</taxon>
        <taxon>Tracheophyta</taxon>
        <taxon>Spermatophyta</taxon>
        <taxon>Pinopsida</taxon>
        <taxon>Pinidae</taxon>
        <taxon>Conifers II</taxon>
        <taxon>Cupressales</taxon>
        <taxon>Cupressaceae</taxon>
        <taxon>Taxodium</taxon>
    </lineage>
</organism>
<comment type="function">
    <text evidence="8 10">This protein binds specifically to 23S rRNA.</text>
</comment>
<keyword evidence="5 8" id="KW-0689">Ribosomal protein</keyword>
<evidence type="ECO:0000256" key="7">
    <source>
        <dbReference type="ARBA" id="ARBA00035285"/>
    </source>
</evidence>
<protein>
    <recommendedName>
        <fullName evidence="7 8">Large ribosomal subunit protein uL22c</fullName>
    </recommendedName>
</protein>
<reference evidence="13" key="4">
    <citation type="journal article" date="2021" name="Nat. Plants">
        <title>Gene duplications and phylogenomic conflict underlie major pulses of phenotypic evolution in gymnosperms.</title>
        <authorList>
            <person name="Stull G.W."/>
            <person name="Qu X.J."/>
            <person name="Parins-Fukuchi C."/>
            <person name="Yang Y.Y."/>
            <person name="Yang J.B."/>
            <person name="Yang Z.Y."/>
            <person name="Hu Y."/>
            <person name="Ma H."/>
            <person name="Soltis P.S."/>
            <person name="Soltis D.E."/>
            <person name="Li D.Z."/>
            <person name="Smith S.A."/>
            <person name="Yi T.S."/>
        </authorList>
    </citation>
    <scope>NUCLEOTIDE SEQUENCE</scope>
</reference>
<dbReference type="PROSITE" id="PS00464">
    <property type="entry name" value="RIBOSOMAL_L22"/>
    <property type="match status" value="1"/>
</dbReference>
<dbReference type="InterPro" id="IPR036394">
    <property type="entry name" value="Ribosomal_uL22_sf"/>
</dbReference>
<keyword evidence="11" id="KW-0150">Chloroplast</keyword>
<dbReference type="EMBL" id="MN535013">
    <property type="protein sequence ID" value="QGJ04690.1"/>
    <property type="molecule type" value="Genomic_DNA"/>
</dbReference>
<reference evidence="13" key="5">
    <citation type="submission" date="2021-01" db="EMBL/GenBank/DDBJ databases">
        <authorList>
            <person name="Stull G."/>
            <person name="Qu X.-J."/>
            <person name="Parins-Fukuchi C."/>
            <person name="Yang Y.-Y."/>
            <person name="Yang J.-B."/>
            <person name="Yang Z.-Y."/>
            <person name="Hu Y."/>
            <person name="Ma H."/>
            <person name="Soltis P."/>
            <person name="Soltis D."/>
            <person name="Li D.-Z."/>
            <person name="Smith S."/>
            <person name="Yi T.-S."/>
        </authorList>
    </citation>
    <scope>NUCLEOTIDE SEQUENCE</scope>
</reference>
<evidence type="ECO:0000313" key="13">
    <source>
        <dbReference type="EMBL" id="QYB22673.1"/>
    </source>
</evidence>
<dbReference type="GO" id="GO:0019843">
    <property type="term" value="F:rRNA binding"/>
    <property type="evidence" value="ECO:0007669"/>
    <property type="project" value="UniProtKB-UniRule"/>
</dbReference>
<comment type="subunit">
    <text evidence="8">Part of the 50S ribosomal subunit.</text>
</comment>
<dbReference type="SUPFAM" id="SSF54843">
    <property type="entry name" value="Ribosomal protein L22"/>
    <property type="match status" value="1"/>
</dbReference>
<sequence length="131" mass="15032">MKMKFINRASTRKIRAVAKHVRMSSNKARRVAHQLRGCTYMEALSILNWMPHRACYPILKVLRSAAANAYHNMGIDKGFLFVLMAEVNEGPIFKRFRPRARGRGYPIQKPTCHISITLEDVTDSNSIMVKK</sequence>
<dbReference type="InterPro" id="IPR018260">
    <property type="entry name" value="Ribosomal_uL22_CS"/>
</dbReference>
<evidence type="ECO:0000256" key="5">
    <source>
        <dbReference type="ARBA" id="ARBA00022980"/>
    </source>
</evidence>
<evidence type="ECO:0000256" key="3">
    <source>
        <dbReference type="ARBA" id="ARBA00022730"/>
    </source>
</evidence>
<dbReference type="HAMAP" id="MF_01331_B">
    <property type="entry name" value="Ribosomal_uL22_B"/>
    <property type="match status" value="1"/>
</dbReference>
<name>A0A1Y1BDB3_TAXDI</name>
<dbReference type="NCBIfam" id="TIGR01044">
    <property type="entry name" value="rplV_bact"/>
    <property type="match status" value="1"/>
</dbReference>
<evidence type="ECO:0000256" key="8">
    <source>
        <dbReference type="HAMAP-Rule" id="MF_01331"/>
    </source>
</evidence>
<dbReference type="CDD" id="cd00336">
    <property type="entry name" value="Ribosomal_L22"/>
    <property type="match status" value="1"/>
</dbReference>
<dbReference type="GO" id="GO:0015934">
    <property type="term" value="C:large ribosomal subunit"/>
    <property type="evidence" value="ECO:0007669"/>
    <property type="project" value="InterPro"/>
</dbReference>
<dbReference type="InterPro" id="IPR001063">
    <property type="entry name" value="Ribosomal_uL22"/>
</dbReference>
<comment type="subcellular location">
    <subcellularLocation>
        <location evidence="8 10">Plastid</location>
        <location evidence="8 10">Chloroplast</location>
    </subcellularLocation>
</comment>
<dbReference type="Gene3D" id="3.90.470.10">
    <property type="entry name" value="Ribosomal protein L22/L17"/>
    <property type="match status" value="1"/>
</dbReference>
<accession>A0A1Y1BDB3</accession>
<dbReference type="PANTHER" id="PTHR13501:SF10">
    <property type="entry name" value="LARGE RIBOSOMAL SUBUNIT PROTEIN UL22M"/>
    <property type="match status" value="1"/>
</dbReference>
<keyword evidence="3 8" id="KW-0699">rRNA-binding</keyword>
<evidence type="ECO:0000256" key="9">
    <source>
        <dbReference type="RuleBase" id="RU004005"/>
    </source>
</evidence>
<dbReference type="Pfam" id="PF00237">
    <property type="entry name" value="Ribosomal_L22"/>
    <property type="match status" value="1"/>
</dbReference>
<geneLocation type="chloroplast" evidence="11"/>
<dbReference type="GO" id="GO:0006412">
    <property type="term" value="P:translation"/>
    <property type="evidence" value="ECO:0007669"/>
    <property type="project" value="UniProtKB-UniRule"/>
</dbReference>
<evidence type="ECO:0000256" key="10">
    <source>
        <dbReference type="RuleBase" id="RU004009"/>
    </source>
</evidence>
<dbReference type="EMBL" id="MW470995">
    <property type="protein sequence ID" value="QYB22673.1"/>
    <property type="molecule type" value="Genomic_DNA"/>
</dbReference>
<keyword evidence="2 11" id="KW-0934">Plastid</keyword>
<dbReference type="GO" id="GO:0003735">
    <property type="term" value="F:structural constituent of ribosome"/>
    <property type="evidence" value="ECO:0007669"/>
    <property type="project" value="InterPro"/>
</dbReference>
<dbReference type="GeneID" id="32958448"/>
<comment type="similarity">
    <text evidence="1 8 9">Belongs to the universal ribosomal protein uL22 family.</text>
</comment>
<dbReference type="EMBL" id="LC177556">
    <property type="protein sequence ID" value="BAX56368.1"/>
    <property type="molecule type" value="Genomic_DNA"/>
</dbReference>
<dbReference type="RefSeq" id="YP_009379841.1">
    <property type="nucleotide sequence ID" value="NC_034941.1"/>
</dbReference>
<dbReference type="InterPro" id="IPR047867">
    <property type="entry name" value="Ribosomal_uL22_bac/org-type"/>
</dbReference>
<evidence type="ECO:0000256" key="2">
    <source>
        <dbReference type="ARBA" id="ARBA00022640"/>
    </source>
</evidence>
<keyword evidence="6 8" id="KW-0687">Ribonucleoprotein</keyword>
<evidence type="ECO:0000313" key="12">
    <source>
        <dbReference type="EMBL" id="QGJ04690.1"/>
    </source>
</evidence>
<dbReference type="PANTHER" id="PTHR13501">
    <property type="entry name" value="CHLOROPLAST 50S RIBOSOMAL PROTEIN L22-RELATED"/>
    <property type="match status" value="1"/>
</dbReference>
<evidence type="ECO:0000256" key="1">
    <source>
        <dbReference type="ARBA" id="ARBA00009451"/>
    </source>
</evidence>
<reference evidence="12" key="3">
    <citation type="submission" date="2019-10" db="EMBL/GenBank/DDBJ databases">
        <authorList>
            <person name="Yang Y."/>
        </authorList>
    </citation>
    <scope>NUCLEOTIDE SEQUENCE</scope>
</reference>
<dbReference type="AlphaFoldDB" id="A0A1Y1BDB3"/>
<reference evidence="11" key="2">
    <citation type="submission" date="2016-08" db="EMBL/GenBank/DDBJ databases">
        <authorList>
            <person name="Seilhamer J.J."/>
        </authorList>
    </citation>
    <scope>NUCLEOTIDE SEQUENCE</scope>
</reference>
<comment type="function">
    <text evidence="8 10">The globular domain of the protein is located near the polypeptide exit tunnel on the outside of the subunit, while an extended beta-hairpin is found that lines the wall of the exit tunnel in the center of the 70S ribosome.</text>
</comment>
<gene>
    <name evidence="8 11" type="primary">rpl22</name>
</gene>
<dbReference type="InterPro" id="IPR005727">
    <property type="entry name" value="Ribosomal_uL22_bac/chlpt-type"/>
</dbReference>
<reference evidence="11" key="1">
    <citation type="journal article" date="2016" name="Genome Biol. Evol.">
        <title>Large-Scale Comparative Analysis Reveals the Mechanisms Driving Plastomic Compaction, Reduction, and Inversions in Conifers II (Cupressophytes).</title>
        <authorList>
            <person name="Wu C.-S."/>
            <person name="Chaw S.-M."/>
        </authorList>
    </citation>
    <scope>NUCLEOTIDE SEQUENCE</scope>
</reference>